<evidence type="ECO:0000313" key="3">
    <source>
        <dbReference type="Proteomes" id="UP000009058"/>
    </source>
</evidence>
<feature type="region of interest" description="Disordered" evidence="1">
    <location>
        <begin position="35"/>
        <end position="65"/>
    </location>
</feature>
<dbReference type="HOGENOM" id="CLU_2850163_0_0_1"/>
<dbReference type="Proteomes" id="UP000009058">
    <property type="component" value="Chromosome 3"/>
</dbReference>
<dbReference type="AlphaFoldDB" id="G4N0G4"/>
<reference key="2">
    <citation type="submission" date="2011-05" db="EMBL/GenBank/DDBJ databases">
        <title>The Genome Sequence of Magnaporthe oryzae 70-15.</title>
        <authorList>
            <consortium name="The Broad Institute Genome Sequencing Platform"/>
            <person name="Ma L.-J."/>
            <person name="Dead R."/>
            <person name="Young S.K."/>
            <person name="Zeng Q."/>
            <person name="Gargeya S."/>
            <person name="Fitzgerald M."/>
            <person name="Haas B."/>
            <person name="Abouelleil A."/>
            <person name="Alvarado L."/>
            <person name="Arachchi H.M."/>
            <person name="Berlin A."/>
            <person name="Brown A."/>
            <person name="Chapman S.B."/>
            <person name="Chen Z."/>
            <person name="Dunbar C."/>
            <person name="Freedman E."/>
            <person name="Gearin G."/>
            <person name="Gellesch M."/>
            <person name="Goldberg J."/>
            <person name="Griggs A."/>
            <person name="Gujja S."/>
            <person name="Heiman D."/>
            <person name="Howarth C."/>
            <person name="Larson L."/>
            <person name="Lui A."/>
            <person name="MacDonald P.J.P."/>
            <person name="Mehta T."/>
            <person name="Montmayeur A."/>
            <person name="Murphy C."/>
            <person name="Neiman D."/>
            <person name="Pearson M."/>
            <person name="Priest M."/>
            <person name="Roberts A."/>
            <person name="Saif S."/>
            <person name="Shea T."/>
            <person name="Shenoy N."/>
            <person name="Sisk P."/>
            <person name="Stolte C."/>
            <person name="Sykes S."/>
            <person name="Yandava C."/>
            <person name="Wortman J."/>
            <person name="Nusbaum C."/>
            <person name="Birren B."/>
        </authorList>
    </citation>
    <scope>NUCLEOTIDE SEQUENCE</scope>
    <source>
        <strain>70-15</strain>
    </source>
</reference>
<evidence type="ECO:0000313" key="2">
    <source>
        <dbReference type="EMBL" id="EHA52298.1"/>
    </source>
</evidence>
<dbReference type="KEGG" id="mgr:MGG_13180"/>
<gene>
    <name evidence="2" type="ORF">MGG_13180</name>
</gene>
<evidence type="ECO:0000256" key="1">
    <source>
        <dbReference type="SAM" id="MobiDB-lite"/>
    </source>
</evidence>
<dbReference type="RefSeq" id="XP_003712105.1">
    <property type="nucleotide sequence ID" value="XM_003712057.1"/>
</dbReference>
<organism evidence="2 3">
    <name type="scientific">Pyricularia oryzae (strain 70-15 / ATCC MYA-4617 / FGSC 8958)</name>
    <name type="common">Rice blast fungus</name>
    <name type="synonym">Magnaporthe oryzae</name>
    <dbReference type="NCBI Taxonomy" id="242507"/>
    <lineage>
        <taxon>Eukaryota</taxon>
        <taxon>Fungi</taxon>
        <taxon>Dikarya</taxon>
        <taxon>Ascomycota</taxon>
        <taxon>Pezizomycotina</taxon>
        <taxon>Sordariomycetes</taxon>
        <taxon>Sordariomycetidae</taxon>
        <taxon>Magnaporthales</taxon>
        <taxon>Pyriculariaceae</taxon>
        <taxon>Pyricularia</taxon>
    </lineage>
</organism>
<keyword evidence="3" id="KW-1185">Reference proteome</keyword>
<sequence length="65" mass="6827">MVWYAAASERNSICTPTGSLGRACSTKAWPRAARGCTTASRPSSPSSSARAAPRREVSARRGFPA</sequence>
<name>G4N0G4_PYRO7</name>
<dbReference type="InParanoid" id="G4N0G4"/>
<proteinExistence type="predicted"/>
<accession>G4N0G4</accession>
<protein>
    <submittedName>
        <fullName evidence="2">Uncharacterized protein</fullName>
    </submittedName>
</protein>
<reference evidence="2 3" key="1">
    <citation type="journal article" date="2005" name="Nature">
        <title>The genome sequence of the rice blast fungus Magnaporthe grisea.</title>
        <authorList>
            <person name="Dean R.A."/>
            <person name="Talbot N.J."/>
            <person name="Ebbole D.J."/>
            <person name="Farman M.L."/>
            <person name="Mitchell T.K."/>
            <person name="Orbach M.J."/>
            <person name="Thon M."/>
            <person name="Kulkarni R."/>
            <person name="Xu J.R."/>
            <person name="Pan H."/>
            <person name="Read N.D."/>
            <person name="Lee Y.H."/>
            <person name="Carbone I."/>
            <person name="Brown D."/>
            <person name="Oh Y.Y."/>
            <person name="Donofrio N."/>
            <person name="Jeong J.S."/>
            <person name="Soanes D.M."/>
            <person name="Djonovic S."/>
            <person name="Kolomiets E."/>
            <person name="Rehmeyer C."/>
            <person name="Li W."/>
            <person name="Harding M."/>
            <person name="Kim S."/>
            <person name="Lebrun M.H."/>
            <person name="Bohnert H."/>
            <person name="Coughlan S."/>
            <person name="Butler J."/>
            <person name="Calvo S."/>
            <person name="Ma L.J."/>
            <person name="Nicol R."/>
            <person name="Purcell S."/>
            <person name="Nusbaum C."/>
            <person name="Galagan J.E."/>
            <person name="Birren B.W."/>
        </authorList>
    </citation>
    <scope>NUCLEOTIDE SEQUENCE [LARGE SCALE GENOMIC DNA]</scope>
    <source>
        <strain evidence="3">70-15 / ATCC MYA-4617 / FGSC 8958</strain>
    </source>
</reference>
<dbReference type="VEuPathDB" id="FungiDB:MGG_13180"/>
<dbReference type="EMBL" id="CM001233">
    <property type="protein sequence ID" value="EHA52298.1"/>
    <property type="molecule type" value="Genomic_DNA"/>
</dbReference>
<dbReference type="GeneID" id="5049055"/>
<feature type="compositionally biased region" description="Low complexity" evidence="1">
    <location>
        <begin position="39"/>
        <end position="51"/>
    </location>
</feature>